<proteinExistence type="predicted"/>
<dbReference type="EMBL" id="JACSDZ010000019">
    <property type="protein sequence ID" value="KAF7383148.1"/>
    <property type="molecule type" value="Genomic_DNA"/>
</dbReference>
<sequence>MSEKPPFWETMKKKKELKRKEDELSSSPTASTNERKGTKIVDKCARTKKKPQMSHMRVSVRKFTLFCSDKIWKKMPKNGDGCLAKTFLNHKIFDFVKKKIVDFRDIKFNERNSANEIKNNQNTVVNLQLNQIVGVNDPDGREENGEQKSVGKEETQFKIQISHMSI</sequence>
<gene>
    <name evidence="2" type="ORF">HZH68_014997</name>
</gene>
<dbReference type="Proteomes" id="UP000617340">
    <property type="component" value="Unassembled WGS sequence"/>
</dbReference>
<organism evidence="2 3">
    <name type="scientific">Vespula germanica</name>
    <name type="common">German yellow jacket</name>
    <name type="synonym">Paravespula germanica</name>
    <dbReference type="NCBI Taxonomy" id="30212"/>
    <lineage>
        <taxon>Eukaryota</taxon>
        <taxon>Metazoa</taxon>
        <taxon>Ecdysozoa</taxon>
        <taxon>Arthropoda</taxon>
        <taxon>Hexapoda</taxon>
        <taxon>Insecta</taxon>
        <taxon>Pterygota</taxon>
        <taxon>Neoptera</taxon>
        <taxon>Endopterygota</taxon>
        <taxon>Hymenoptera</taxon>
        <taxon>Apocrita</taxon>
        <taxon>Aculeata</taxon>
        <taxon>Vespoidea</taxon>
        <taxon>Vespidae</taxon>
        <taxon>Vespinae</taxon>
        <taxon>Vespula</taxon>
    </lineage>
</organism>
<keyword evidence="3" id="KW-1185">Reference proteome</keyword>
<protein>
    <submittedName>
        <fullName evidence="2">Uncharacterized protein</fullName>
    </submittedName>
</protein>
<dbReference type="AlphaFoldDB" id="A0A834MU71"/>
<evidence type="ECO:0000313" key="2">
    <source>
        <dbReference type="EMBL" id="KAF7383148.1"/>
    </source>
</evidence>
<reference evidence="2" key="1">
    <citation type="journal article" date="2020" name="G3 (Bethesda)">
        <title>High-Quality Assemblies for Three Invasive Social Wasps from the &lt;i&gt;Vespula&lt;/i&gt; Genus.</title>
        <authorList>
            <person name="Harrop T.W.R."/>
            <person name="Guhlin J."/>
            <person name="McLaughlin G.M."/>
            <person name="Permina E."/>
            <person name="Stockwell P."/>
            <person name="Gilligan J."/>
            <person name="Le Lec M.F."/>
            <person name="Gruber M.A.M."/>
            <person name="Quinn O."/>
            <person name="Lovegrove M."/>
            <person name="Duncan E.J."/>
            <person name="Remnant E.J."/>
            <person name="Van Eeckhoven J."/>
            <person name="Graham B."/>
            <person name="Knapp R.A."/>
            <person name="Langford K.W."/>
            <person name="Kronenberg Z."/>
            <person name="Press M.O."/>
            <person name="Eacker S.M."/>
            <person name="Wilson-Rankin E.E."/>
            <person name="Purcell J."/>
            <person name="Lester P.J."/>
            <person name="Dearden P.K."/>
        </authorList>
    </citation>
    <scope>NUCLEOTIDE SEQUENCE</scope>
    <source>
        <strain evidence="2">Linc-1</strain>
    </source>
</reference>
<name>A0A834MU71_VESGE</name>
<evidence type="ECO:0000313" key="3">
    <source>
        <dbReference type="Proteomes" id="UP000617340"/>
    </source>
</evidence>
<feature type="region of interest" description="Disordered" evidence="1">
    <location>
        <begin position="1"/>
        <end position="39"/>
    </location>
</feature>
<comment type="caution">
    <text evidence="2">The sequence shown here is derived from an EMBL/GenBank/DDBJ whole genome shotgun (WGS) entry which is preliminary data.</text>
</comment>
<evidence type="ECO:0000256" key="1">
    <source>
        <dbReference type="SAM" id="MobiDB-lite"/>
    </source>
</evidence>
<accession>A0A834MU71</accession>